<dbReference type="PANTHER" id="PTHR43178">
    <property type="entry name" value="DIHYDROLIPOAMIDE ACETYLTRANSFERASE COMPONENT OF PYRUVATE DEHYDROGENASE COMPLEX"/>
    <property type="match status" value="1"/>
</dbReference>
<keyword evidence="4 10" id="KW-0808">Transferase</keyword>
<keyword evidence="8 10" id="KW-0012">Acyltransferase</keyword>
<dbReference type="InterPro" id="IPR011053">
    <property type="entry name" value="Single_hybrid_motif"/>
</dbReference>
<dbReference type="InterPro" id="IPR004167">
    <property type="entry name" value="PSBD"/>
</dbReference>
<organism evidence="14 15">
    <name type="scientific">Exocentrus adspersus</name>
    <dbReference type="NCBI Taxonomy" id="1586481"/>
    <lineage>
        <taxon>Eukaryota</taxon>
        <taxon>Metazoa</taxon>
        <taxon>Ecdysozoa</taxon>
        <taxon>Arthropoda</taxon>
        <taxon>Hexapoda</taxon>
        <taxon>Insecta</taxon>
        <taxon>Pterygota</taxon>
        <taxon>Neoptera</taxon>
        <taxon>Endopterygota</taxon>
        <taxon>Coleoptera</taxon>
        <taxon>Polyphaga</taxon>
        <taxon>Cucujiformia</taxon>
        <taxon>Chrysomeloidea</taxon>
        <taxon>Cerambycidae</taxon>
        <taxon>Lamiinae</taxon>
        <taxon>Acanthocinini</taxon>
        <taxon>Exocentrus</taxon>
    </lineage>
</organism>
<feature type="domain" description="Lipoyl-binding" evidence="12">
    <location>
        <begin position="121"/>
        <end position="198"/>
    </location>
</feature>
<dbReference type="FunFam" id="2.40.50.100:FF:000013">
    <property type="entry name" value="Dihydrolipoamide acetyltransferase component of pyruvate dehydrogenase complex"/>
    <property type="match status" value="1"/>
</dbReference>
<comment type="catalytic activity">
    <reaction evidence="9">
        <text>N(6)-[(R)-dihydrolipoyl]-L-lysyl-[protein] + 2-methylpropanoyl-CoA = N(6)-[(R)-S(8)-2-methylpropanoyldihydrolipoyl]-L-lysyl-[protein] + CoA</text>
        <dbReference type="Rhea" id="RHEA:18865"/>
        <dbReference type="Rhea" id="RHEA-COMP:10475"/>
        <dbReference type="Rhea" id="RHEA-COMP:10497"/>
        <dbReference type="ChEBI" id="CHEBI:57287"/>
        <dbReference type="ChEBI" id="CHEBI:57338"/>
        <dbReference type="ChEBI" id="CHEBI:83100"/>
        <dbReference type="ChEBI" id="CHEBI:83142"/>
        <dbReference type="EC" id="2.3.1.168"/>
    </reaction>
    <physiologicalReaction direction="left-to-right" evidence="9">
        <dbReference type="Rhea" id="RHEA:18866"/>
    </physiologicalReaction>
</comment>
<dbReference type="InterPro" id="IPR050743">
    <property type="entry name" value="2-oxoacid_DH_E2_comp"/>
</dbReference>
<dbReference type="Gene3D" id="3.30.559.10">
    <property type="entry name" value="Chloramphenicol acetyltransferase-like domain"/>
    <property type="match status" value="1"/>
</dbReference>
<dbReference type="Gene3D" id="4.10.320.10">
    <property type="entry name" value="E3-binding domain"/>
    <property type="match status" value="1"/>
</dbReference>
<evidence type="ECO:0000256" key="10">
    <source>
        <dbReference type="RuleBase" id="RU003423"/>
    </source>
</evidence>
<evidence type="ECO:0000256" key="3">
    <source>
        <dbReference type="ARBA" id="ARBA00007317"/>
    </source>
</evidence>
<evidence type="ECO:0000256" key="8">
    <source>
        <dbReference type="ARBA" id="ARBA00023315"/>
    </source>
</evidence>
<evidence type="ECO:0000313" key="14">
    <source>
        <dbReference type="EMBL" id="KAJ8921475.1"/>
    </source>
</evidence>
<evidence type="ECO:0000256" key="5">
    <source>
        <dbReference type="ARBA" id="ARBA00022823"/>
    </source>
</evidence>
<dbReference type="PROSITE" id="PS50968">
    <property type="entry name" value="BIOTINYL_LIPOYL"/>
    <property type="match status" value="1"/>
</dbReference>
<dbReference type="GO" id="GO:0043754">
    <property type="term" value="F:dihydrolipoamide branched chain acyltransferase activity"/>
    <property type="evidence" value="ECO:0007669"/>
    <property type="project" value="UniProtKB-EC"/>
</dbReference>
<keyword evidence="15" id="KW-1185">Reference proteome</keyword>
<keyword evidence="5 10" id="KW-0450">Lipoyl</keyword>
<dbReference type="GO" id="GO:0016407">
    <property type="term" value="F:acetyltransferase activity"/>
    <property type="evidence" value="ECO:0007669"/>
    <property type="project" value="TreeGrafter"/>
</dbReference>
<dbReference type="PROSITE" id="PS00189">
    <property type="entry name" value="LIPOYL"/>
    <property type="match status" value="1"/>
</dbReference>
<dbReference type="FunFam" id="4.10.320.10:FF:000002">
    <property type="entry name" value="Dihydrolipoamide acetyltransferase component of pyruvate dehydrogenase complex"/>
    <property type="match status" value="1"/>
</dbReference>
<evidence type="ECO:0000256" key="2">
    <source>
        <dbReference type="ARBA" id="ARBA00004305"/>
    </source>
</evidence>
<comment type="subcellular location">
    <subcellularLocation>
        <location evidence="2">Mitochondrion matrix</location>
    </subcellularLocation>
</comment>
<evidence type="ECO:0000259" key="12">
    <source>
        <dbReference type="PROSITE" id="PS50968"/>
    </source>
</evidence>
<evidence type="ECO:0000259" key="13">
    <source>
        <dbReference type="PROSITE" id="PS51826"/>
    </source>
</evidence>
<keyword evidence="6" id="KW-0809">Transit peptide</keyword>
<evidence type="ECO:0000256" key="6">
    <source>
        <dbReference type="ARBA" id="ARBA00022946"/>
    </source>
</evidence>
<evidence type="ECO:0000313" key="15">
    <source>
        <dbReference type="Proteomes" id="UP001159042"/>
    </source>
</evidence>
<dbReference type="GO" id="GO:0005759">
    <property type="term" value="C:mitochondrial matrix"/>
    <property type="evidence" value="ECO:0007669"/>
    <property type="project" value="UniProtKB-SubCell"/>
</dbReference>
<reference evidence="14 15" key="1">
    <citation type="journal article" date="2023" name="Insect Mol. Biol.">
        <title>Genome sequencing provides insights into the evolution of gene families encoding plant cell wall-degrading enzymes in longhorned beetles.</title>
        <authorList>
            <person name="Shin N.R."/>
            <person name="Okamura Y."/>
            <person name="Kirsch R."/>
            <person name="Pauchet Y."/>
        </authorList>
    </citation>
    <scope>NUCLEOTIDE SEQUENCE [LARGE SCALE GENOMIC DNA]</scope>
    <source>
        <strain evidence="14">EAD_L_NR</strain>
    </source>
</reference>
<dbReference type="InterPro" id="IPR003016">
    <property type="entry name" value="2-oxoA_DH_lipoyl-BS"/>
</dbReference>
<keyword evidence="7" id="KW-0496">Mitochondrion</keyword>
<evidence type="ECO:0000256" key="4">
    <source>
        <dbReference type="ARBA" id="ARBA00022679"/>
    </source>
</evidence>
<dbReference type="EMBL" id="JANEYG010000010">
    <property type="protein sequence ID" value="KAJ8921475.1"/>
    <property type="molecule type" value="Genomic_DNA"/>
</dbReference>
<dbReference type="Proteomes" id="UP001159042">
    <property type="component" value="Unassembled WGS sequence"/>
</dbReference>
<protein>
    <recommendedName>
        <fullName evidence="10">Dihydrolipoamide acetyltransferase component of pyruvate dehydrogenase complex</fullName>
        <ecNumber evidence="10">2.3.1.-</ecNumber>
    </recommendedName>
</protein>
<dbReference type="Gene3D" id="2.40.50.100">
    <property type="match status" value="1"/>
</dbReference>
<dbReference type="FunFam" id="3.30.559.10:FF:000027">
    <property type="entry name" value="Dihydrolipoamide acetyltransferase component of pyruvate dehydrogenase complex"/>
    <property type="match status" value="1"/>
</dbReference>
<comment type="caution">
    <text evidence="14">The sequence shown here is derived from an EMBL/GenBank/DDBJ whole genome shotgun (WGS) entry which is preliminary data.</text>
</comment>
<evidence type="ECO:0000256" key="7">
    <source>
        <dbReference type="ARBA" id="ARBA00023128"/>
    </source>
</evidence>
<dbReference type="Pfam" id="PF02817">
    <property type="entry name" value="E3_binding"/>
    <property type="match status" value="1"/>
</dbReference>
<dbReference type="PANTHER" id="PTHR43178:SF5">
    <property type="entry name" value="LIPOAMIDE ACYLTRANSFERASE COMPONENT OF BRANCHED-CHAIN ALPHA-KETO ACID DEHYDROGENASE COMPLEX, MITOCHONDRIAL"/>
    <property type="match status" value="1"/>
</dbReference>
<dbReference type="SUPFAM" id="SSF51230">
    <property type="entry name" value="Single hybrid motif"/>
    <property type="match status" value="1"/>
</dbReference>
<feature type="region of interest" description="Disordered" evidence="11">
    <location>
        <begin position="201"/>
        <end position="221"/>
    </location>
</feature>
<dbReference type="CDD" id="cd06849">
    <property type="entry name" value="lipoyl_domain"/>
    <property type="match status" value="1"/>
</dbReference>
<sequence length="537" mass="59703">MEPHTTRYLRVLSCICCRSLSPLEMCTKLNFFTIRSDIVPLPEAGAPRIKPLNIFVAMLVPFSTYDNLARRAAFVNMPFAFKQIIRACGTFRNNRAWITSKNINGHLPTSARDLHTSFNLAARVAFTLADIGEGIKEVHIKEWYVKVGDQVRQFDNICEVQSDKASVTITSRYDGTVSKLYYNVDDVALVGKPLVDIETDKAEEQQPEASSTEEQTARNEDLEVAQEQVVKSEDNTLEHADLPTDVSEQQILLCIPSVRRLAKELKVNLSEIKGTGKNGRILKEDVLNYINSKSAEEPTPSPESPEDTIEPIKGFQKVMVKTMTDSSKIPMFVYGDEIKVTKLSEIRRSLKDLPELAELKLSFMPFFIKAVSNALHRYPVVNSSVDEQCENIIYHKSHNIGIAMDTKVGLAVPVIKGVEGLGIVEITQELNRLIEIGREGNFQPNDMVGGTFAISNIGAIGGSYMKPLILPPQVAIIALGASQVLPRFDANKNLIAEEIVNISAAADHRIIDGATMARFTQALKKQIENPYLLFLNL</sequence>
<dbReference type="EC" id="2.3.1.-" evidence="10"/>
<comment type="similarity">
    <text evidence="3 10">Belongs to the 2-oxoacid dehydrogenase family.</text>
</comment>
<dbReference type="Pfam" id="PF00198">
    <property type="entry name" value="2-oxoacid_dh"/>
    <property type="match status" value="1"/>
</dbReference>
<dbReference type="SUPFAM" id="SSF47005">
    <property type="entry name" value="Peripheral subunit-binding domain of 2-oxo acid dehydrogenase complex"/>
    <property type="match status" value="1"/>
</dbReference>
<feature type="domain" description="Peripheral subunit-binding (PSBD)" evidence="13">
    <location>
        <begin position="253"/>
        <end position="290"/>
    </location>
</feature>
<dbReference type="Pfam" id="PF00364">
    <property type="entry name" value="Biotin_lipoyl"/>
    <property type="match status" value="1"/>
</dbReference>
<dbReference type="InterPro" id="IPR023213">
    <property type="entry name" value="CAT-like_dom_sf"/>
</dbReference>
<dbReference type="AlphaFoldDB" id="A0AAV8W4H5"/>
<dbReference type="SUPFAM" id="SSF52777">
    <property type="entry name" value="CoA-dependent acyltransferases"/>
    <property type="match status" value="1"/>
</dbReference>
<dbReference type="GO" id="GO:0005829">
    <property type="term" value="C:cytosol"/>
    <property type="evidence" value="ECO:0007669"/>
    <property type="project" value="UniProtKB-ARBA"/>
</dbReference>
<dbReference type="PROSITE" id="PS51826">
    <property type="entry name" value="PSBD"/>
    <property type="match status" value="1"/>
</dbReference>
<proteinExistence type="inferred from homology"/>
<dbReference type="GO" id="GO:0031405">
    <property type="term" value="F:lipoic acid binding"/>
    <property type="evidence" value="ECO:0007669"/>
    <property type="project" value="TreeGrafter"/>
</dbReference>
<gene>
    <name evidence="14" type="ORF">NQ315_003093</name>
</gene>
<comment type="cofactor">
    <cofactor evidence="1 10">
        <name>(R)-lipoate</name>
        <dbReference type="ChEBI" id="CHEBI:83088"/>
    </cofactor>
</comment>
<evidence type="ECO:0000256" key="11">
    <source>
        <dbReference type="SAM" id="MobiDB-lite"/>
    </source>
</evidence>
<dbReference type="InterPro" id="IPR036625">
    <property type="entry name" value="E3-bd_dom_sf"/>
</dbReference>
<dbReference type="InterPro" id="IPR001078">
    <property type="entry name" value="2-oxoacid_DH_actylTfrase"/>
</dbReference>
<name>A0AAV8W4H5_9CUCU</name>
<accession>A0AAV8W4H5</accession>
<evidence type="ECO:0000256" key="9">
    <source>
        <dbReference type="ARBA" id="ARBA00051775"/>
    </source>
</evidence>
<evidence type="ECO:0000256" key="1">
    <source>
        <dbReference type="ARBA" id="ARBA00001938"/>
    </source>
</evidence>
<dbReference type="InterPro" id="IPR000089">
    <property type="entry name" value="Biotin_lipoyl"/>
</dbReference>